<reference evidence="1" key="1">
    <citation type="submission" date="2021-11" db="EMBL/GenBank/DDBJ databases">
        <title>Streptomyces corallinus and Kineosporia corallina sp. nov., two new coral-derived marine actinobacteria.</title>
        <authorList>
            <person name="Buangrab K."/>
            <person name="Sutthacheep M."/>
            <person name="Yeemin T."/>
            <person name="Harunari E."/>
            <person name="Igarashi Y."/>
            <person name="Sripreechasak P."/>
            <person name="Kanchanasin P."/>
            <person name="Tanasupawat S."/>
            <person name="Phongsopitanun W."/>
        </authorList>
    </citation>
    <scope>NUCLEOTIDE SEQUENCE</scope>
    <source>
        <strain evidence="1">JCM 31032</strain>
    </source>
</reference>
<evidence type="ECO:0000313" key="1">
    <source>
        <dbReference type="EMBL" id="MCD5310104.1"/>
    </source>
</evidence>
<name>A0A9X1SS06_9ACTN</name>
<dbReference type="RefSeq" id="WP_231439032.1">
    <property type="nucleotide sequence ID" value="NZ_JAJOMB010000002.1"/>
</dbReference>
<accession>A0A9X1SS06</accession>
<gene>
    <name evidence="1" type="ORF">LR394_04300</name>
</gene>
<evidence type="ECO:0000313" key="2">
    <source>
        <dbReference type="Proteomes" id="UP001138997"/>
    </source>
</evidence>
<comment type="caution">
    <text evidence="1">The sequence shown here is derived from an EMBL/GenBank/DDBJ whole genome shotgun (WGS) entry which is preliminary data.</text>
</comment>
<organism evidence="1 2">
    <name type="scientific">Kineosporia babensis</name>
    <dbReference type="NCBI Taxonomy" id="499548"/>
    <lineage>
        <taxon>Bacteria</taxon>
        <taxon>Bacillati</taxon>
        <taxon>Actinomycetota</taxon>
        <taxon>Actinomycetes</taxon>
        <taxon>Kineosporiales</taxon>
        <taxon>Kineosporiaceae</taxon>
        <taxon>Kineosporia</taxon>
    </lineage>
</organism>
<keyword evidence="2" id="KW-1185">Reference proteome</keyword>
<sequence length="126" mass="13744">MSQVSRSAGAVGGVSTSYSPIRESAVTINLEAWTGRLTFDAKNGRGWRVGTVVVDVDLSELTITYGTRKRAVIDRGDFRDWLLRPGTPLPVDDVVWTSEADGIYIVIGGLTYAVPDFVVQRLDNVI</sequence>
<protein>
    <submittedName>
        <fullName evidence="1">Uncharacterized protein</fullName>
    </submittedName>
</protein>
<dbReference type="EMBL" id="JAJOMB010000002">
    <property type="protein sequence ID" value="MCD5310104.1"/>
    <property type="molecule type" value="Genomic_DNA"/>
</dbReference>
<proteinExistence type="predicted"/>
<dbReference type="Proteomes" id="UP001138997">
    <property type="component" value="Unassembled WGS sequence"/>
</dbReference>
<dbReference type="AlphaFoldDB" id="A0A9X1SS06"/>